<dbReference type="SFLD" id="SFLDG00002">
    <property type="entry name" value="C1.7:_P-type_atpase_like"/>
    <property type="match status" value="1"/>
</dbReference>
<dbReference type="InterPro" id="IPR001757">
    <property type="entry name" value="P_typ_ATPase"/>
</dbReference>
<dbReference type="InterPro" id="IPR036163">
    <property type="entry name" value="HMA_dom_sf"/>
</dbReference>
<comment type="subcellular location">
    <subcellularLocation>
        <location evidence="1">Cell membrane</location>
        <topology evidence="1">Multi-pass membrane protein</topology>
    </subcellularLocation>
</comment>
<dbReference type="CDD" id="cd02094">
    <property type="entry name" value="P-type_ATPase_Cu-like"/>
    <property type="match status" value="1"/>
</dbReference>
<dbReference type="PRINTS" id="PR00940">
    <property type="entry name" value="CATPATPASEA"/>
</dbReference>
<feature type="transmembrane region" description="Helical" evidence="10">
    <location>
        <begin position="167"/>
        <end position="186"/>
    </location>
</feature>
<dbReference type="InterPro" id="IPR023298">
    <property type="entry name" value="ATPase_P-typ_TM_dom_sf"/>
</dbReference>
<evidence type="ECO:0000256" key="8">
    <source>
        <dbReference type="ARBA" id="ARBA00022989"/>
    </source>
</evidence>
<dbReference type="PROSITE" id="PS00154">
    <property type="entry name" value="ATPASE_E1_E2"/>
    <property type="match status" value="1"/>
</dbReference>
<dbReference type="InterPro" id="IPR023214">
    <property type="entry name" value="HAD_sf"/>
</dbReference>
<dbReference type="Proteomes" id="UP000185511">
    <property type="component" value="Chromosome"/>
</dbReference>
<dbReference type="Gene3D" id="2.70.150.10">
    <property type="entry name" value="Calcium-transporting ATPase, cytoplasmic transduction domain A"/>
    <property type="match status" value="1"/>
</dbReference>
<dbReference type="Pfam" id="PF00702">
    <property type="entry name" value="Hydrolase"/>
    <property type="match status" value="1"/>
</dbReference>
<evidence type="ECO:0000256" key="4">
    <source>
        <dbReference type="ARBA" id="ARBA00022723"/>
    </source>
</evidence>
<dbReference type="Gene3D" id="3.40.50.1000">
    <property type="entry name" value="HAD superfamily/HAD-like"/>
    <property type="match status" value="1"/>
</dbReference>
<dbReference type="GO" id="GO:0005886">
    <property type="term" value="C:plasma membrane"/>
    <property type="evidence" value="ECO:0007669"/>
    <property type="project" value="UniProtKB-SubCell"/>
</dbReference>
<feature type="transmembrane region" description="Helical" evidence="10">
    <location>
        <begin position="701"/>
        <end position="718"/>
    </location>
</feature>
<dbReference type="SUPFAM" id="SSF55008">
    <property type="entry name" value="HMA, heavy metal-associated domain"/>
    <property type="match status" value="1"/>
</dbReference>
<keyword evidence="3 10" id="KW-0812">Transmembrane</keyword>
<dbReference type="GO" id="GO:0043682">
    <property type="term" value="F:P-type divalent copper transporter activity"/>
    <property type="evidence" value="ECO:0007669"/>
    <property type="project" value="TreeGrafter"/>
</dbReference>
<dbReference type="PROSITE" id="PS50846">
    <property type="entry name" value="HMA_2"/>
    <property type="match status" value="1"/>
</dbReference>
<evidence type="ECO:0000256" key="6">
    <source>
        <dbReference type="ARBA" id="ARBA00022840"/>
    </source>
</evidence>
<dbReference type="EMBL" id="CP016076">
    <property type="protein sequence ID" value="APU15472.1"/>
    <property type="molecule type" value="Genomic_DNA"/>
</dbReference>
<feature type="domain" description="HMA" evidence="11">
    <location>
        <begin position="13"/>
        <end position="77"/>
    </location>
</feature>
<dbReference type="GO" id="GO:0055070">
    <property type="term" value="P:copper ion homeostasis"/>
    <property type="evidence" value="ECO:0007669"/>
    <property type="project" value="TreeGrafter"/>
</dbReference>
<feature type="transmembrane region" description="Helical" evidence="10">
    <location>
        <begin position="359"/>
        <end position="380"/>
    </location>
</feature>
<dbReference type="NCBIfam" id="TIGR01494">
    <property type="entry name" value="ATPase_P-type"/>
    <property type="match status" value="1"/>
</dbReference>
<dbReference type="InterPro" id="IPR044492">
    <property type="entry name" value="P_typ_ATPase_HD_dom"/>
</dbReference>
<feature type="transmembrane region" description="Helical" evidence="10">
    <location>
        <begin position="127"/>
        <end position="146"/>
    </location>
</feature>
<dbReference type="SFLD" id="SFLDS00003">
    <property type="entry name" value="Haloacid_Dehalogenase"/>
    <property type="match status" value="1"/>
</dbReference>
<dbReference type="InterPro" id="IPR059000">
    <property type="entry name" value="ATPase_P-type_domA"/>
</dbReference>
<dbReference type="InterPro" id="IPR036412">
    <property type="entry name" value="HAD-like_sf"/>
</dbReference>
<dbReference type="InterPro" id="IPR017969">
    <property type="entry name" value="Heavy-metal-associated_CS"/>
</dbReference>
<organism evidence="12 13">
    <name type="scientific">Actinoalloteichus fjordicus</name>
    <dbReference type="NCBI Taxonomy" id="1612552"/>
    <lineage>
        <taxon>Bacteria</taxon>
        <taxon>Bacillati</taxon>
        <taxon>Actinomycetota</taxon>
        <taxon>Actinomycetes</taxon>
        <taxon>Pseudonocardiales</taxon>
        <taxon>Pseudonocardiaceae</taxon>
        <taxon>Actinoalloteichus</taxon>
    </lineage>
</organism>
<evidence type="ECO:0000313" key="13">
    <source>
        <dbReference type="Proteomes" id="UP000185511"/>
    </source>
</evidence>
<evidence type="ECO:0000256" key="9">
    <source>
        <dbReference type="ARBA" id="ARBA00023136"/>
    </source>
</evidence>
<keyword evidence="9 10" id="KW-0472">Membrane</keyword>
<dbReference type="NCBIfam" id="TIGR01511">
    <property type="entry name" value="ATPase-IB1_Cu"/>
    <property type="match status" value="1"/>
</dbReference>
<dbReference type="InterPro" id="IPR018303">
    <property type="entry name" value="ATPase_P-typ_P_site"/>
</dbReference>
<dbReference type="NCBIfam" id="TIGR01525">
    <property type="entry name" value="ATPase-IB_hvy"/>
    <property type="match status" value="1"/>
</dbReference>
<feature type="transmembrane region" description="Helical" evidence="10">
    <location>
        <begin position="392"/>
        <end position="417"/>
    </location>
</feature>
<reference evidence="13" key="1">
    <citation type="submission" date="2016-06" db="EMBL/GenBank/DDBJ databases">
        <title>Complete genome sequence of Actinoalloteichus fjordicus DSM 46855 (=ADI127-17), type strain of the new species Actinoalloteichus fjordicus.</title>
        <authorList>
            <person name="Ruckert C."/>
            <person name="Nouioui I."/>
            <person name="Willmese J."/>
            <person name="van Wezel G."/>
            <person name="Klenk H.-P."/>
            <person name="Kalinowski J."/>
            <person name="Zotchev S.B."/>
        </authorList>
    </citation>
    <scope>NUCLEOTIDE SEQUENCE [LARGE SCALE GENOMIC DNA]</scope>
    <source>
        <strain evidence="13">ADI127-7</strain>
    </source>
</reference>
<dbReference type="InterPro" id="IPR000579">
    <property type="entry name" value="Cation-trans_P-type_ATPase_A/B"/>
</dbReference>
<feature type="transmembrane region" description="Helical" evidence="10">
    <location>
        <begin position="206"/>
        <end position="225"/>
    </location>
</feature>
<evidence type="ECO:0000256" key="2">
    <source>
        <dbReference type="ARBA" id="ARBA00006024"/>
    </source>
</evidence>
<dbReference type="InterPro" id="IPR027256">
    <property type="entry name" value="P-typ_ATPase_IB"/>
</dbReference>
<keyword evidence="10" id="KW-1003">Cell membrane</keyword>
<sequence>MSAHTRPPDTAEQRVELILGGMTCAACAARVERALNKVDGARASVNFATERAVVHHTSAVTPEGLLAVVERAGYQATVRQAPGDAEQRQSRARQIRELRRRLAVAALLAVPLGNIAITLALVPELRFPYWELLCLLLATPVVFWSAAPFHRAALQALRHGSSTMDTLVSLGVLASYGWSVFSLLLGGSAEPGYWLGFGTTAAGADAVYLEVAAGVTTFLLAGRYFEMRSRHRAVDLLTALDGLAAKDVRVLRAGVETVVPIGALAVGDLFIVRPGEKIAADGRVERGLSTVDTSAITGESVPAEVGPETRVVGGTINLSGRLVVQATAVGARSQLAQMSALAERAQAGKARIQRLADRICAIFVPVVLVITAITFASWLLTGHATTEAFRAAVSVLIIACPCALGLATPTALMVGVGRGAQLGILIKGPEALETSRRIDTVVLDKTGTVTTGRMTLTEIVPVGSLPADQVLRLAAAVESASEHPIAAAVTARAHAELGDLPEVDRFTASPGLGARGEVEGRAVLIGRASLLADEDISIDAAIAERLADAQRTGATAVVVAVDEIVVGLLVVRDEVRPGAREAVAHLHRLGLRTLLLSGDTEITARAVADEVGITEVSAGVLPAEKAAAVAELQGAGRRVAMVGDGVNDAPALATADLGLAMARGTDIALRSADVILVRDDLRVVADAILLSHQTLRTIHGNLGWAFVYNLAGIPLAAFGLLNPLIAGAAMSLSSLLVVSNSLRLRRFSSVDVGPGSAEPRP</sequence>
<dbReference type="Pfam" id="PF00403">
    <property type="entry name" value="HMA"/>
    <property type="match status" value="1"/>
</dbReference>
<dbReference type="PANTHER" id="PTHR43520">
    <property type="entry name" value="ATP7, ISOFORM B"/>
    <property type="match status" value="1"/>
</dbReference>
<accession>A0AAC9PSX8</accession>
<comment type="similarity">
    <text evidence="2 10">Belongs to the cation transport ATPase (P-type) (TC 3.A.3) family. Type IB subfamily.</text>
</comment>
<dbReference type="PROSITE" id="PS01047">
    <property type="entry name" value="HMA_1"/>
    <property type="match status" value="1"/>
</dbReference>
<dbReference type="InterPro" id="IPR006121">
    <property type="entry name" value="HMA_dom"/>
</dbReference>
<evidence type="ECO:0000256" key="7">
    <source>
        <dbReference type="ARBA" id="ARBA00022967"/>
    </source>
</evidence>
<evidence type="ECO:0000256" key="1">
    <source>
        <dbReference type="ARBA" id="ARBA00004651"/>
    </source>
</evidence>
<dbReference type="Gene3D" id="3.40.1110.10">
    <property type="entry name" value="Calcium-transporting ATPase, cytoplasmic domain N"/>
    <property type="match status" value="1"/>
</dbReference>
<keyword evidence="7" id="KW-1278">Translocase</keyword>
<dbReference type="GO" id="GO:0005524">
    <property type="term" value="F:ATP binding"/>
    <property type="evidence" value="ECO:0007669"/>
    <property type="project" value="UniProtKB-UniRule"/>
</dbReference>
<keyword evidence="6 10" id="KW-0067">ATP-binding</keyword>
<evidence type="ECO:0000259" key="11">
    <source>
        <dbReference type="PROSITE" id="PS50846"/>
    </source>
</evidence>
<keyword evidence="8 10" id="KW-1133">Transmembrane helix</keyword>
<dbReference type="KEGG" id="acad:UA74_17210"/>
<dbReference type="SUPFAM" id="SSF56784">
    <property type="entry name" value="HAD-like"/>
    <property type="match status" value="1"/>
</dbReference>
<dbReference type="PANTHER" id="PTHR43520:SF8">
    <property type="entry name" value="P-TYPE CU(+) TRANSPORTER"/>
    <property type="match status" value="1"/>
</dbReference>
<evidence type="ECO:0000313" key="12">
    <source>
        <dbReference type="EMBL" id="APU15472.1"/>
    </source>
</evidence>
<dbReference type="SFLD" id="SFLDF00027">
    <property type="entry name" value="p-type_atpase"/>
    <property type="match status" value="1"/>
</dbReference>
<dbReference type="AlphaFoldDB" id="A0AAC9PSX8"/>
<dbReference type="PROSITE" id="PS01229">
    <property type="entry name" value="COF_2"/>
    <property type="match status" value="1"/>
</dbReference>
<dbReference type="GO" id="GO:0016887">
    <property type="term" value="F:ATP hydrolysis activity"/>
    <property type="evidence" value="ECO:0007669"/>
    <property type="project" value="InterPro"/>
</dbReference>
<dbReference type="InterPro" id="IPR008250">
    <property type="entry name" value="ATPase_P-typ_transduc_dom_A_sf"/>
</dbReference>
<dbReference type="Pfam" id="PF00122">
    <property type="entry name" value="E1-E2_ATPase"/>
    <property type="match status" value="1"/>
</dbReference>
<feature type="transmembrane region" description="Helical" evidence="10">
    <location>
        <begin position="102"/>
        <end position="121"/>
    </location>
</feature>
<gene>
    <name evidence="12" type="ORF">UA74_17210</name>
</gene>
<protein>
    <submittedName>
        <fullName evidence="12">Copper/silver-translocating P-type ATPase</fullName>
    </submittedName>
</protein>
<dbReference type="Gene3D" id="3.30.70.100">
    <property type="match status" value="1"/>
</dbReference>
<dbReference type="CDD" id="cd00371">
    <property type="entry name" value="HMA"/>
    <property type="match status" value="1"/>
</dbReference>
<keyword evidence="4 10" id="KW-0479">Metal-binding</keyword>
<dbReference type="GO" id="GO:0005507">
    <property type="term" value="F:copper ion binding"/>
    <property type="evidence" value="ECO:0007669"/>
    <property type="project" value="TreeGrafter"/>
</dbReference>
<evidence type="ECO:0000256" key="3">
    <source>
        <dbReference type="ARBA" id="ARBA00022692"/>
    </source>
</evidence>
<keyword evidence="13" id="KW-1185">Reference proteome</keyword>
<name>A0AAC9PSX8_9PSEU</name>
<dbReference type="SUPFAM" id="SSF81653">
    <property type="entry name" value="Calcium ATPase, transduction domain A"/>
    <property type="match status" value="1"/>
</dbReference>
<dbReference type="SUPFAM" id="SSF81665">
    <property type="entry name" value="Calcium ATPase, transmembrane domain M"/>
    <property type="match status" value="1"/>
</dbReference>
<dbReference type="RefSeq" id="WP_075741191.1">
    <property type="nucleotide sequence ID" value="NZ_CP016076.1"/>
</dbReference>
<keyword evidence="5 10" id="KW-0547">Nucleotide-binding</keyword>
<dbReference type="InterPro" id="IPR023299">
    <property type="entry name" value="ATPase_P-typ_cyto_dom_N"/>
</dbReference>
<proteinExistence type="inferred from homology"/>
<evidence type="ECO:0000256" key="10">
    <source>
        <dbReference type="RuleBase" id="RU362081"/>
    </source>
</evidence>
<evidence type="ECO:0000256" key="5">
    <source>
        <dbReference type="ARBA" id="ARBA00022741"/>
    </source>
</evidence>
<dbReference type="PRINTS" id="PR00119">
    <property type="entry name" value="CATATPASE"/>
</dbReference>
<dbReference type="FunFam" id="3.30.70.100:FF:000005">
    <property type="entry name" value="Copper-exporting P-type ATPase A"/>
    <property type="match status" value="1"/>
</dbReference>